<proteinExistence type="predicted"/>
<evidence type="ECO:0000256" key="3">
    <source>
        <dbReference type="ARBA" id="ARBA00023002"/>
    </source>
</evidence>
<keyword evidence="3" id="KW-0560">Oxidoreductase</keyword>
<dbReference type="GO" id="GO:0051537">
    <property type="term" value="F:2 iron, 2 sulfur cluster binding"/>
    <property type="evidence" value="ECO:0007669"/>
    <property type="project" value="UniProtKB-KW"/>
</dbReference>
<feature type="compositionally biased region" description="Basic residues" evidence="6">
    <location>
        <begin position="49"/>
        <end position="59"/>
    </location>
</feature>
<dbReference type="GO" id="GO:0046872">
    <property type="term" value="F:metal ion binding"/>
    <property type="evidence" value="ECO:0007669"/>
    <property type="project" value="UniProtKB-KW"/>
</dbReference>
<feature type="region of interest" description="Disordered" evidence="6">
    <location>
        <begin position="1"/>
        <end position="60"/>
    </location>
</feature>
<evidence type="ECO:0000256" key="6">
    <source>
        <dbReference type="SAM" id="MobiDB-lite"/>
    </source>
</evidence>
<dbReference type="PANTHER" id="PTHR21266:SF60">
    <property type="entry name" value="3-KETOSTEROID-9-ALPHA-MONOOXYGENASE, OXYGENASE COMPONENT"/>
    <property type="match status" value="1"/>
</dbReference>
<evidence type="ECO:0000256" key="2">
    <source>
        <dbReference type="ARBA" id="ARBA00022723"/>
    </source>
</evidence>
<comment type="caution">
    <text evidence="8">The sequence shown here is derived from an EMBL/GenBank/DDBJ whole genome shotgun (WGS) entry which is preliminary data.</text>
</comment>
<dbReference type="Proteomes" id="UP000661025">
    <property type="component" value="Unassembled WGS sequence"/>
</dbReference>
<feature type="compositionally biased region" description="Basic residues" evidence="6">
    <location>
        <begin position="12"/>
        <end position="37"/>
    </location>
</feature>
<evidence type="ECO:0000313" key="8">
    <source>
        <dbReference type="EMBL" id="MBD9724114.1"/>
    </source>
</evidence>
<sequence>MADGTAGAGRDARRRARADRRRRRADGRRARADRRHRLAETAPRGGRVSPRRPDRRRRYPLSLRRDPVPWERQRPTWREARPAVIAEALKRAQARPSGNWYVVGATRDIRDDRPLARTIAGHEVVVWRATDGRLVAGPGSCPHLGAPLKDSPVRCGTLLCHWHGLALDGGPFAGWEPLPAHDDGVLVWVRLDDVGGEPPLEAPVVPTRPARAASLTAVYVGVGVCEPEDVVANRLDPWHGAWFHPYSFVDLTVVDAPTGEEDGFTVDVSFKLGGRLVVPVRAVFTAPEPRTVVMRITEGEGVGSVVETHATPLAPDDRGRPRTAVVEAVVAASDRPGFALARKAAPLLRPLVRAAAGRLWRDDLAYAERRRHLRSTGRFPG</sequence>
<dbReference type="EMBL" id="JACYXT010000004">
    <property type="protein sequence ID" value="MBD9724114.1"/>
    <property type="molecule type" value="Genomic_DNA"/>
</dbReference>
<evidence type="ECO:0000313" key="9">
    <source>
        <dbReference type="Proteomes" id="UP000661025"/>
    </source>
</evidence>
<reference evidence="8" key="1">
    <citation type="submission" date="2020-09" db="EMBL/GenBank/DDBJ databases">
        <title>Streptomyces canutascabiei sp. nov., which causes potato common scab and is distributed across the world.</title>
        <authorList>
            <person name="Nguyen H.P."/>
            <person name="Weisberg A.J."/>
            <person name="Chang J.H."/>
            <person name="Clarke C.R."/>
        </authorList>
    </citation>
    <scope>NUCLEOTIDE SEQUENCE</scope>
    <source>
        <strain evidence="8">ID-01-6.2a</strain>
    </source>
</reference>
<dbReference type="SUPFAM" id="SSF50022">
    <property type="entry name" value="ISP domain"/>
    <property type="match status" value="1"/>
</dbReference>
<evidence type="ECO:0000256" key="1">
    <source>
        <dbReference type="ARBA" id="ARBA00022714"/>
    </source>
</evidence>
<dbReference type="InterPro" id="IPR036922">
    <property type="entry name" value="Rieske_2Fe-2S_sf"/>
</dbReference>
<evidence type="ECO:0000256" key="5">
    <source>
        <dbReference type="ARBA" id="ARBA00023014"/>
    </source>
</evidence>
<name>A0A927L2F4_9ACTN</name>
<dbReference type="InterPro" id="IPR045612">
    <property type="entry name" value="DUF5914"/>
</dbReference>
<keyword evidence="5" id="KW-0411">Iron-sulfur</keyword>
<keyword evidence="2" id="KW-0479">Metal-binding</keyword>
<gene>
    <name evidence="8" type="ORF">IHE70_12900</name>
</gene>
<keyword evidence="4" id="KW-0408">Iron</keyword>
<dbReference type="InterPro" id="IPR017941">
    <property type="entry name" value="Rieske_2Fe-2S"/>
</dbReference>
<dbReference type="InterPro" id="IPR050584">
    <property type="entry name" value="Cholesterol_7-desaturase"/>
</dbReference>
<accession>A0A927L2F4</accession>
<organism evidence="8 9">
    <name type="scientific">Streptomyces caniscabiei</name>
    <dbReference type="NCBI Taxonomy" id="2746961"/>
    <lineage>
        <taxon>Bacteria</taxon>
        <taxon>Bacillati</taxon>
        <taxon>Actinomycetota</taxon>
        <taxon>Actinomycetes</taxon>
        <taxon>Kitasatosporales</taxon>
        <taxon>Streptomycetaceae</taxon>
        <taxon>Streptomyces</taxon>
    </lineage>
</organism>
<feature type="domain" description="Rieske" evidence="7">
    <location>
        <begin position="100"/>
        <end position="189"/>
    </location>
</feature>
<dbReference type="AlphaFoldDB" id="A0A927L2F4"/>
<dbReference type="Pfam" id="PF00355">
    <property type="entry name" value="Rieske"/>
    <property type="match status" value="1"/>
</dbReference>
<keyword evidence="1" id="KW-0001">2Fe-2S</keyword>
<evidence type="ECO:0000256" key="4">
    <source>
        <dbReference type="ARBA" id="ARBA00023004"/>
    </source>
</evidence>
<dbReference type="PANTHER" id="PTHR21266">
    <property type="entry name" value="IRON-SULFUR DOMAIN CONTAINING PROTEIN"/>
    <property type="match status" value="1"/>
</dbReference>
<dbReference type="Pfam" id="PF19299">
    <property type="entry name" value="DUF5914"/>
    <property type="match status" value="1"/>
</dbReference>
<dbReference type="GO" id="GO:0004497">
    <property type="term" value="F:monooxygenase activity"/>
    <property type="evidence" value="ECO:0007669"/>
    <property type="project" value="UniProtKB-ARBA"/>
</dbReference>
<dbReference type="GO" id="GO:0016705">
    <property type="term" value="F:oxidoreductase activity, acting on paired donors, with incorporation or reduction of molecular oxygen"/>
    <property type="evidence" value="ECO:0007669"/>
    <property type="project" value="UniProtKB-ARBA"/>
</dbReference>
<dbReference type="PROSITE" id="PS51296">
    <property type="entry name" value="RIESKE"/>
    <property type="match status" value="1"/>
</dbReference>
<dbReference type="Gene3D" id="2.102.10.10">
    <property type="entry name" value="Rieske [2Fe-2S] iron-sulphur domain"/>
    <property type="match status" value="1"/>
</dbReference>
<evidence type="ECO:0000259" key="7">
    <source>
        <dbReference type="PROSITE" id="PS51296"/>
    </source>
</evidence>
<protein>
    <submittedName>
        <fullName evidence="8">Rieske 2Fe-2S domain-containing protein</fullName>
    </submittedName>
</protein>